<organism evidence="1 2">
    <name type="scientific">Mycolicibacter heraklionensis</name>
    <dbReference type="NCBI Taxonomy" id="512402"/>
    <lineage>
        <taxon>Bacteria</taxon>
        <taxon>Bacillati</taxon>
        <taxon>Actinomycetota</taxon>
        <taxon>Actinomycetes</taxon>
        <taxon>Mycobacteriales</taxon>
        <taxon>Mycobacteriaceae</taxon>
        <taxon>Mycolicibacter</taxon>
    </lineage>
</organism>
<sequence>MQSPLQHDLPLRGLRSDSACAGYLRVAGVALLGAGVIAVTPIASGLPDFRHAGVTLTAGEVDWSTALSNAQSNWATLQAEGATGSGDLSAALGNVSGHFNDQITAAITGFETGVQNALYGGWYGGDDGYVFGLFGGTVTNPAGDSETGSLLDSLSHDFQTGNVVQAYSDFNAYSLEVVDHTMKPLLSAFVDETSHGVTSYSIPVEMSQIQTSLLTTFGDYSWLKDAFKALATPEISAMFTLTNDLQAISSEFAAGDNTHGMSDLNNLPSDVFNSFVNGYDVGDNPYNGASGLFSGLISSGSLLEHLLLTWPEQFVTALGPLGDSAGSAAADAVGASVSDLLAALSSL</sequence>
<accession>A0A9X7WL46</accession>
<dbReference type="RefSeq" id="WP_220696207.1">
    <property type="nucleotide sequence ID" value="NZ_CP080997.1"/>
</dbReference>
<reference evidence="1" key="1">
    <citation type="submission" date="2021-08" db="EMBL/GenBank/DDBJ databases">
        <title>Whole genome sequencing of non-tuberculosis mycobacteria type-strains.</title>
        <authorList>
            <person name="Igarashi Y."/>
            <person name="Osugi A."/>
            <person name="Mitarai S."/>
        </authorList>
    </citation>
    <scope>NUCLEOTIDE SEQUENCE</scope>
    <source>
        <strain evidence="1">JCM 30995</strain>
    </source>
</reference>
<evidence type="ECO:0008006" key="3">
    <source>
        <dbReference type="Google" id="ProtNLM"/>
    </source>
</evidence>
<dbReference type="KEGG" id="mher:K3U94_08425"/>
<gene>
    <name evidence="1" type="ORF">K3U94_08425</name>
</gene>
<dbReference type="EMBL" id="CP080997">
    <property type="protein sequence ID" value="QZA09250.1"/>
    <property type="molecule type" value="Genomic_DNA"/>
</dbReference>
<dbReference type="Proteomes" id="UP000825008">
    <property type="component" value="Chromosome"/>
</dbReference>
<name>A0A9X7WL46_9MYCO</name>
<evidence type="ECO:0000313" key="2">
    <source>
        <dbReference type="Proteomes" id="UP000825008"/>
    </source>
</evidence>
<protein>
    <recommendedName>
        <fullName evidence="3">PE-PGRS family protein</fullName>
    </recommendedName>
</protein>
<dbReference type="AlphaFoldDB" id="A0A9X7WL46"/>
<proteinExistence type="predicted"/>
<evidence type="ECO:0000313" key="1">
    <source>
        <dbReference type="EMBL" id="QZA09250.1"/>
    </source>
</evidence>